<dbReference type="GO" id="GO:0070679">
    <property type="term" value="F:inositol 1,4,5 trisphosphate binding"/>
    <property type="evidence" value="ECO:0007669"/>
    <property type="project" value="TreeGrafter"/>
</dbReference>
<keyword evidence="7" id="KW-1053">Target membrane</keyword>
<evidence type="ECO:0000256" key="6">
    <source>
        <dbReference type="ARBA" id="ARBA00023065"/>
    </source>
</evidence>
<dbReference type="SMART" id="SM00248">
    <property type="entry name" value="ANK"/>
    <property type="match status" value="2"/>
</dbReference>
<dbReference type="PANTHER" id="PTHR10117:SF54">
    <property type="entry name" value="TRANSIENT RECEPTOR POTENTIAL-GAMMA PROTEIN"/>
    <property type="match status" value="1"/>
</dbReference>
<keyword evidence="5" id="KW-0528">Neurotoxin</keyword>
<evidence type="ECO:0000256" key="4">
    <source>
        <dbReference type="ARBA" id="ARBA00022537"/>
    </source>
</evidence>
<dbReference type="Gene3D" id="1.25.40.20">
    <property type="entry name" value="Ankyrin repeat-containing domain"/>
    <property type="match status" value="1"/>
</dbReference>
<name>A0A7R9MEE2_9ACAR</name>
<evidence type="ECO:0000256" key="1">
    <source>
        <dbReference type="ARBA" id="ARBA00004175"/>
    </source>
</evidence>
<organism evidence="10">
    <name type="scientific">Oppiella nova</name>
    <dbReference type="NCBI Taxonomy" id="334625"/>
    <lineage>
        <taxon>Eukaryota</taxon>
        <taxon>Metazoa</taxon>
        <taxon>Ecdysozoa</taxon>
        <taxon>Arthropoda</taxon>
        <taxon>Chelicerata</taxon>
        <taxon>Arachnida</taxon>
        <taxon>Acari</taxon>
        <taxon>Acariformes</taxon>
        <taxon>Sarcoptiformes</taxon>
        <taxon>Oribatida</taxon>
        <taxon>Brachypylina</taxon>
        <taxon>Oppioidea</taxon>
        <taxon>Oppiidae</taxon>
        <taxon>Oppiella</taxon>
    </lineage>
</organism>
<evidence type="ECO:0000313" key="11">
    <source>
        <dbReference type="Proteomes" id="UP000728032"/>
    </source>
</evidence>
<keyword evidence="9" id="KW-0040">ANK repeat</keyword>
<feature type="non-terminal residue" evidence="10">
    <location>
        <position position="184"/>
    </location>
</feature>
<keyword evidence="7" id="KW-0472">Membrane</keyword>
<dbReference type="GO" id="GO:0005886">
    <property type="term" value="C:plasma membrane"/>
    <property type="evidence" value="ECO:0007669"/>
    <property type="project" value="TreeGrafter"/>
</dbReference>
<accession>A0A7R9MEE2</accession>
<dbReference type="InterPro" id="IPR002153">
    <property type="entry name" value="TRPC_channel"/>
</dbReference>
<dbReference type="Pfam" id="PF12796">
    <property type="entry name" value="Ank_2"/>
    <property type="match status" value="1"/>
</dbReference>
<evidence type="ECO:0000256" key="5">
    <source>
        <dbReference type="ARBA" id="ARBA00023028"/>
    </source>
</evidence>
<dbReference type="InterPro" id="IPR036770">
    <property type="entry name" value="Ankyrin_rpt-contain_sf"/>
</dbReference>
<dbReference type="GO" id="GO:0015279">
    <property type="term" value="F:store-operated calcium channel activity"/>
    <property type="evidence" value="ECO:0007669"/>
    <property type="project" value="TreeGrafter"/>
</dbReference>
<dbReference type="GO" id="GO:0044231">
    <property type="term" value="C:host cell presynaptic membrane"/>
    <property type="evidence" value="ECO:0007669"/>
    <property type="project" value="UniProtKB-KW"/>
</dbReference>
<dbReference type="PANTHER" id="PTHR10117">
    <property type="entry name" value="TRANSIENT RECEPTOR POTENTIAL CHANNEL"/>
    <property type="match status" value="1"/>
</dbReference>
<comment type="subcellular location">
    <subcellularLocation>
        <location evidence="1">Target cell membrane</location>
    </subcellularLocation>
</comment>
<keyword evidence="2" id="KW-0813">Transport</keyword>
<keyword evidence="11" id="KW-1185">Reference proteome</keyword>
<keyword evidence="5" id="KW-0638">Presynaptic neurotoxin</keyword>
<dbReference type="AlphaFoldDB" id="A0A7R9MEE2"/>
<keyword evidence="6" id="KW-0406">Ion transport</keyword>
<dbReference type="PROSITE" id="PS50297">
    <property type="entry name" value="ANK_REP_REGION"/>
    <property type="match status" value="1"/>
</dbReference>
<dbReference type="Pfam" id="PF00023">
    <property type="entry name" value="Ank"/>
    <property type="match status" value="1"/>
</dbReference>
<evidence type="ECO:0000256" key="7">
    <source>
        <dbReference type="ARBA" id="ARBA00023298"/>
    </source>
</evidence>
<dbReference type="GO" id="GO:0006887">
    <property type="term" value="P:exocytosis"/>
    <property type="evidence" value="ECO:0007669"/>
    <property type="project" value="UniProtKB-KW"/>
</dbReference>
<dbReference type="EMBL" id="OC930344">
    <property type="protein sequence ID" value="CAD7658663.1"/>
    <property type="molecule type" value="Genomic_DNA"/>
</dbReference>
<dbReference type="EMBL" id="CAJPVJ010015519">
    <property type="protein sequence ID" value="CAG2175849.1"/>
    <property type="molecule type" value="Genomic_DNA"/>
</dbReference>
<keyword evidence="3" id="KW-0268">Exocytosis</keyword>
<dbReference type="GO" id="GO:0051480">
    <property type="term" value="P:regulation of cytosolic calcium ion concentration"/>
    <property type="evidence" value="ECO:0007669"/>
    <property type="project" value="TreeGrafter"/>
</dbReference>
<dbReference type="OrthoDB" id="2373987at2759"/>
<proteinExistence type="predicted"/>
<reference evidence="10" key="1">
    <citation type="submission" date="2020-11" db="EMBL/GenBank/DDBJ databases">
        <authorList>
            <person name="Tran Van P."/>
        </authorList>
    </citation>
    <scope>NUCLEOTIDE SEQUENCE</scope>
</reference>
<keyword evidence="8" id="KW-0407">Ion channel</keyword>
<gene>
    <name evidence="10" type="ORF">ONB1V03_LOCUS15284</name>
</gene>
<dbReference type="GO" id="GO:0034703">
    <property type="term" value="C:cation channel complex"/>
    <property type="evidence" value="ECO:0007669"/>
    <property type="project" value="TreeGrafter"/>
</dbReference>
<evidence type="ECO:0000256" key="3">
    <source>
        <dbReference type="ARBA" id="ARBA00022483"/>
    </source>
</evidence>
<dbReference type="Proteomes" id="UP000728032">
    <property type="component" value="Unassembled WGS sequence"/>
</dbReference>
<sequence>MAAMNTTGGGGEDSEADIGCDINYDSIKMSYPTAGPTQVPPQYKPLTLTEKKFLLAVERGDLPAVRRALLEQPRDQLNINCCDPVGRSGLLMAIDNENLEMCELLLSAGVEMKDALLHAINEEFVEAVELLLDNEDQIHIAGQPHSWEALERETFTSDITPLVLAAHRNNYEIIKIILDRGTSP</sequence>
<evidence type="ECO:0000256" key="2">
    <source>
        <dbReference type="ARBA" id="ARBA00022448"/>
    </source>
</evidence>
<keyword evidence="5" id="KW-0800">Toxin</keyword>
<evidence type="ECO:0000256" key="8">
    <source>
        <dbReference type="ARBA" id="ARBA00023303"/>
    </source>
</evidence>
<evidence type="ECO:0000313" key="10">
    <source>
        <dbReference type="EMBL" id="CAD7658663.1"/>
    </source>
</evidence>
<keyword evidence="4" id="KW-1052">Target cell membrane</keyword>
<feature type="repeat" description="ANK" evidence="9">
    <location>
        <begin position="157"/>
        <end position="184"/>
    </location>
</feature>
<dbReference type="InterPro" id="IPR002110">
    <property type="entry name" value="Ankyrin_rpt"/>
</dbReference>
<dbReference type="PROSITE" id="PS50088">
    <property type="entry name" value="ANK_REPEAT"/>
    <property type="match status" value="1"/>
</dbReference>
<dbReference type="GO" id="GO:0044218">
    <property type="term" value="C:other organism cell membrane"/>
    <property type="evidence" value="ECO:0007669"/>
    <property type="project" value="UniProtKB-KW"/>
</dbReference>
<protein>
    <submittedName>
        <fullName evidence="10">Uncharacterized protein</fullName>
    </submittedName>
</protein>
<evidence type="ECO:0000256" key="9">
    <source>
        <dbReference type="PROSITE-ProRule" id="PRU00023"/>
    </source>
</evidence>
<dbReference type="SUPFAM" id="SSF48403">
    <property type="entry name" value="Ankyrin repeat"/>
    <property type="match status" value="1"/>
</dbReference>